<evidence type="ECO:0000313" key="2">
    <source>
        <dbReference type="Proteomes" id="UP000276133"/>
    </source>
</evidence>
<gene>
    <name evidence="1" type="ORF">BpHYR1_030962</name>
</gene>
<sequence>MSVQRKANRICIWDLSTGLDTNDAVLRAGCTWLIKISSALDVLTISLSIMAYKSSRVIGMPIDAKMMQKILPS</sequence>
<dbReference type="EMBL" id="REGN01000696">
    <property type="protein sequence ID" value="RNA39938.1"/>
    <property type="molecule type" value="Genomic_DNA"/>
</dbReference>
<proteinExistence type="predicted"/>
<name>A0A3M7SWI2_BRAPC</name>
<dbReference type="Proteomes" id="UP000276133">
    <property type="component" value="Unassembled WGS sequence"/>
</dbReference>
<reference evidence="1 2" key="1">
    <citation type="journal article" date="2018" name="Sci. Rep.">
        <title>Genomic signatures of local adaptation to the degree of environmental predictability in rotifers.</title>
        <authorList>
            <person name="Franch-Gras L."/>
            <person name="Hahn C."/>
            <person name="Garcia-Roger E.M."/>
            <person name="Carmona M.J."/>
            <person name="Serra M."/>
            <person name="Gomez A."/>
        </authorList>
    </citation>
    <scope>NUCLEOTIDE SEQUENCE [LARGE SCALE GENOMIC DNA]</scope>
    <source>
        <strain evidence="1">HYR1</strain>
    </source>
</reference>
<keyword evidence="2" id="KW-1185">Reference proteome</keyword>
<dbReference type="AlphaFoldDB" id="A0A3M7SWI2"/>
<comment type="caution">
    <text evidence="1">The sequence shown here is derived from an EMBL/GenBank/DDBJ whole genome shotgun (WGS) entry which is preliminary data.</text>
</comment>
<accession>A0A3M7SWI2</accession>
<protein>
    <submittedName>
        <fullName evidence="1">Uncharacterized protein</fullName>
    </submittedName>
</protein>
<evidence type="ECO:0000313" key="1">
    <source>
        <dbReference type="EMBL" id="RNA39938.1"/>
    </source>
</evidence>
<organism evidence="1 2">
    <name type="scientific">Brachionus plicatilis</name>
    <name type="common">Marine rotifer</name>
    <name type="synonym">Brachionus muelleri</name>
    <dbReference type="NCBI Taxonomy" id="10195"/>
    <lineage>
        <taxon>Eukaryota</taxon>
        <taxon>Metazoa</taxon>
        <taxon>Spiralia</taxon>
        <taxon>Gnathifera</taxon>
        <taxon>Rotifera</taxon>
        <taxon>Eurotatoria</taxon>
        <taxon>Monogononta</taxon>
        <taxon>Pseudotrocha</taxon>
        <taxon>Ploima</taxon>
        <taxon>Brachionidae</taxon>
        <taxon>Brachionus</taxon>
    </lineage>
</organism>